<sequence length="73" mass="7908">METDRETVVATVQRVMDGDYADDEEASRLMAALGRALGCTGGYVSDLIFWPEGPEPTADEVVDQALAYRPTAL</sequence>
<evidence type="ECO:0008006" key="3">
    <source>
        <dbReference type="Google" id="ProtNLM"/>
    </source>
</evidence>
<protein>
    <recommendedName>
        <fullName evidence="3">E9imm peptide</fullName>
    </recommendedName>
</protein>
<reference evidence="1" key="1">
    <citation type="submission" date="2023-02" db="EMBL/GenBank/DDBJ databases">
        <title>Kitasatospora phosalacinea NBRC 14362.</title>
        <authorList>
            <person name="Ichikawa N."/>
            <person name="Sato H."/>
            <person name="Tonouchi N."/>
        </authorList>
    </citation>
    <scope>NUCLEOTIDE SEQUENCE</scope>
    <source>
        <strain evidence="1">NBRC 14362</strain>
    </source>
</reference>
<gene>
    <name evidence="1" type="ORF">Kpho01_14660</name>
</gene>
<comment type="caution">
    <text evidence="1">The sequence shown here is derived from an EMBL/GenBank/DDBJ whole genome shotgun (WGS) entry which is preliminary data.</text>
</comment>
<organism evidence="1 2">
    <name type="scientific">Kitasatospora phosalacinea</name>
    <dbReference type="NCBI Taxonomy" id="2065"/>
    <lineage>
        <taxon>Bacteria</taxon>
        <taxon>Bacillati</taxon>
        <taxon>Actinomycetota</taxon>
        <taxon>Actinomycetes</taxon>
        <taxon>Kitasatosporales</taxon>
        <taxon>Streptomycetaceae</taxon>
        <taxon>Kitasatospora</taxon>
    </lineage>
</organism>
<name>A0A9W6PE88_9ACTN</name>
<dbReference type="AlphaFoldDB" id="A0A9W6PE88"/>
<accession>A0A9W6PE88</accession>
<dbReference type="RefSeq" id="WP_033254856.1">
    <property type="nucleotide sequence ID" value="NZ_BSRX01000007.1"/>
</dbReference>
<evidence type="ECO:0000313" key="1">
    <source>
        <dbReference type="EMBL" id="GLW53455.1"/>
    </source>
</evidence>
<proteinExistence type="predicted"/>
<dbReference type="EMBL" id="BSRX01000007">
    <property type="protein sequence ID" value="GLW53455.1"/>
    <property type="molecule type" value="Genomic_DNA"/>
</dbReference>
<dbReference type="OrthoDB" id="3399356at2"/>
<dbReference type="Proteomes" id="UP001165143">
    <property type="component" value="Unassembled WGS sequence"/>
</dbReference>
<evidence type="ECO:0000313" key="2">
    <source>
        <dbReference type="Proteomes" id="UP001165143"/>
    </source>
</evidence>